<feature type="region of interest" description="Disordered" evidence="1">
    <location>
        <begin position="1767"/>
        <end position="1921"/>
    </location>
</feature>
<feature type="region of interest" description="Disordered" evidence="1">
    <location>
        <begin position="2134"/>
        <end position="2159"/>
    </location>
</feature>
<feature type="region of interest" description="Disordered" evidence="1">
    <location>
        <begin position="2179"/>
        <end position="2198"/>
    </location>
</feature>
<dbReference type="EMBL" id="CP157762">
    <property type="protein sequence ID" value="XBP91010.1"/>
    <property type="molecule type" value="Genomic_DNA"/>
</dbReference>
<feature type="compositionally biased region" description="Basic and acidic residues" evidence="1">
    <location>
        <begin position="2398"/>
        <end position="2429"/>
    </location>
</feature>
<proteinExistence type="predicted"/>
<feature type="compositionally biased region" description="Pro residues" evidence="1">
    <location>
        <begin position="911"/>
        <end position="920"/>
    </location>
</feature>
<dbReference type="Pfam" id="PF25547">
    <property type="entry name" value="WXG100_2"/>
    <property type="match status" value="1"/>
</dbReference>
<evidence type="ECO:0000313" key="4">
    <source>
        <dbReference type="EMBL" id="XBP91010.1"/>
    </source>
</evidence>
<dbReference type="RefSeq" id="WP_350930559.1">
    <property type="nucleotide sequence ID" value="NZ_CP157762.1"/>
</dbReference>
<feature type="compositionally biased region" description="Basic and acidic residues" evidence="1">
    <location>
        <begin position="1898"/>
        <end position="1918"/>
    </location>
</feature>
<reference evidence="5" key="2">
    <citation type="submission" date="2024-06" db="EMBL/GenBank/DDBJ databases">
        <title>Micromonospora mangrovi CCTCC AA 2012012 genome sequences.</title>
        <authorList>
            <person name="Gao J."/>
        </authorList>
    </citation>
    <scope>NUCLEOTIDE SEQUENCE</scope>
    <source>
        <strain evidence="5">CCTCC AA 2012012</strain>
    </source>
</reference>
<gene>
    <name evidence="5" type="ORF">ABUL08_15145</name>
    <name evidence="4" type="ORF">VK199_15080</name>
</gene>
<feature type="transmembrane region" description="Helical" evidence="2">
    <location>
        <begin position="123"/>
        <end position="144"/>
    </location>
</feature>
<evidence type="ECO:0000256" key="2">
    <source>
        <dbReference type="SAM" id="Phobius"/>
    </source>
</evidence>
<evidence type="ECO:0000259" key="3">
    <source>
        <dbReference type="Pfam" id="PF25547"/>
    </source>
</evidence>
<feature type="compositionally biased region" description="Low complexity" evidence="1">
    <location>
        <begin position="656"/>
        <end position="681"/>
    </location>
</feature>
<organism evidence="5">
    <name type="scientific">Micromonospora sp. CCTCC AA 2012012</name>
    <dbReference type="NCBI Taxonomy" id="3111921"/>
    <lineage>
        <taxon>Bacteria</taxon>
        <taxon>Bacillati</taxon>
        <taxon>Actinomycetota</taxon>
        <taxon>Actinomycetes</taxon>
        <taxon>Micromonosporales</taxon>
        <taxon>Micromonosporaceae</taxon>
        <taxon>Micromonospora</taxon>
    </lineage>
</organism>
<feature type="compositionally biased region" description="Pro residues" evidence="1">
    <location>
        <begin position="1461"/>
        <end position="1470"/>
    </location>
</feature>
<feature type="compositionally biased region" description="Basic and acidic residues" evidence="1">
    <location>
        <begin position="871"/>
        <end position="880"/>
    </location>
</feature>
<accession>A0AAU8H921</accession>
<evidence type="ECO:0000313" key="5">
    <source>
        <dbReference type="EMBL" id="XCH71708.1"/>
    </source>
</evidence>
<dbReference type="InterPro" id="IPR057746">
    <property type="entry name" value="CpnT-like_N"/>
</dbReference>
<feature type="compositionally biased region" description="Basic and acidic residues" evidence="1">
    <location>
        <begin position="1157"/>
        <end position="1196"/>
    </location>
</feature>
<sequence length="2672" mass="285891">MSDDHEVMTSILDWFADIEEWIPGARSMVGELLLGPIPLASANNAYDLADQWGDLAQALNDAYTDVMQMANPILESWSGDGAAQTFVEQWFAYLEGLRQTAESAAQMQRGVQNFGLEVELMKFMAALNLIMLAVSIFMLIAAAIPTGGGSLGAAPGLFAATRLALTQAAEKTVGKIASIAMRIVMRSLTRLFGKLPAAVARRVLPAAVRTVVPQIARIVAGRVVAAGTRVMTETVLGRAARTVAARGISKAVANRMAGQALRGLAAREINGTLRNQAVREVQRQLAKEIRQQLLRKWAGKEAREVGENALAKIAAREVAESTLGREFAGYVGTRVAFGAGFMGGGNLLGQFGQILSGNRTEGVDWAQVKDGVVQGAAFGAGMFGGPLGHTIGGAAAGGGLALGQEVYDRIQDPHNKIDWGLVGHSAVQGGAAGAIFGTQTVLEQARFSLPHTRIEGLRIGADVHVLPGHDGGFNVLATRANNHEGLLLTSDGYVAFQGRDGVAHLPEGLAERPDIAGVRDEHFSKLDVDPKARDAAASLTGGVRTDTPAGTRAEAGSGTPARAGDGGGGGGGGPRQNASGGGTSTRTGEPVRSAEPTPRTIERVRVPGGDGAPTVDRTGPVDRGGTPEVTGDRAPADGTAPTGRDGGSSDGGGDPPGTATRGDTDASPSSRTSADTSATDRPAGDALPSQRTTEPIPADHAPTDRAPTDGVPTDRPPTDRVPTDRAPADRVPTDRAPADRVPTDRAPADRVPTDRAPGDRLPADRVPGERTPGGEARSAPDGPRPGGDRTVAGGDRVGPRDGVAPGGERTTPGGSRVGAERAPVGGERAPTGAEAPRGGERPGRDGVDPAPAHARDGQPVDGTARTGGEGRSPRAADPTRDPATTPTDRGPARPEQHAQTRDTVPAARDGGPPPDGPPHDPTTAHPERHHPVDEPVMRSAGAEVGEPPTPESIRQGTVRMELHPDFPQMVKFLEEHGFRLVEHPRGPNVVLRHVYSADRTHVVRQEREVRYREGMRFLDLEHEIDHVNQLKDRFNWEIGTEAVRELPNGNFGKMNGPPGLLSQRHDTIVEYHVRVEEAIRLIERGVDSAVIRDHLAGVKKHEELMDRALRSGGPKLEAWRDRYFSDLGESKSRLDELRTEFESGAARPEGVAGRPEATGHDGDGPRMAKNSRVDDHPRGRHSDDGNSGRLSEDPGNRDTGGVPLRTSGDGPPPGDREIHSGGHSLGRDGGPHVRGGVHEDPAAAARAGELAGGRDVRGVDPARLVSVDGPLPERPVAAPRDVAAVLDREVTDLVRGRDAGPADQPHRADWDPQTRTLRVRYGDGVEVDVVVQVNESVPPGRSVVVRPPMEAVEGGGWRQTEPAGVVLSSHLPADPVARAPHVEESLREAWRTLHDEVGEQLRLPDPSDGAPPPHDAGPPGDGPPPVAERPAPDALRVLEEPVSPEVPVRDADVVGRHPVTPADPPSPAPLTPESVRQSVTGRGGPEQLGRWAGEHLVDRAENGRVQPKPAEEIAAVVDRLADEAADLVGPAPERTPVDQVRHNASPIAETDFVPDGRPWNQPDVSLGELHRAAHGTLPTDFADAGVVAVHSEGPYVKVTLADGGERHFVPQVAGGMRDLAETIVRAGTPDDPHLVYVNHRVAAGQLPRVWVHEITETLAMQHAAQTRPEPHGLLRRAMTALGRIFGGGEAARPEATPRVEPHVAARLNERVHLQRLHDWAGGRPEEQARLRREISGVDRDLAALGHRVDPPEVYRRVQDWGLPDTSHLTGVIGGRHDGTPNPGSAWHGTPRDPVPSQRAPHDLAPPGRPSHDPAPPWTVSHDVAPPRTVGHDAAPPWAVSRDGAPPWAARHDLAPSHSAPHDPGPSHPAPHDPGTSHLTPHDPDPGFPAPHDATPPEPSHDGHWTDKPWEREGRRPSFDELIPVTNAEAAKWAGEVKAEFGRQIEGREFGDGFRVRFDEDNHPISVYRNEVVLRLKVYDADGGLAGRTVRVFAREHDGSLYVTHSSIKLSDGAQGRGFSDGWNGFLEGWYRESGVHHIEVHAVDRGAYAWARAGYEWAPNTEHRANEVLGKLRTGVRQIDEHLDQLARWQRGEAELDVAPLLERYGVDHPDQLPERMRHERDAGQHILDRAARHRFGSPDYPQPQEISRAGADGRSGRDQTWVGKEALLGSDWKGVKPVSDGGVVNPHPRVESTDGRPITAAAVPDGEFHGYARELPEPEAVRDLARSALADAPPVRVERVDLDVVPADSLPDGAVARSVPVDGAGHTLPDGHLPPPDGGYRIEVSDRAGDLAVPRAVRHEVAELNAIGERARAGLDLDAPDVLRPGDVPDGPLPTRGDLSPHDLGRLAERDYLHELARDPEHAAHARSELDALDRHLGLHPDDPGAAARRHVVEDHAAARDEVGTGHTDRTAADDGGDRTTGSDHGDEPITQETGHLSYDDVSDLLPADDSGYRVTPADCEYLGISPEAVADWHARRAPLGMTPEQFGEFRTSLEEALRLDGIDPRAVDLRLQGSSAHFFSGAHKELPKLEDIPDAEAQRRYQEWRGDESEHPLRRPFDSMYRLGLDEEPSDYDVQVSSDAVATKADEVRQATGGADGPLYHPKYGFVVKRFVEGSMPHLLEWAERQTQVLGREVVPAVFSSTGPPDHSASGKVSAHFRDSDWLLNPRRES</sequence>
<keyword evidence="2" id="KW-1133">Transmembrane helix</keyword>
<protein>
    <recommendedName>
        <fullName evidence="3">Outer membrane channel protein CpnT-like N-terminal domain-containing protein</fullName>
    </recommendedName>
</protein>
<feature type="region of interest" description="Disordered" evidence="1">
    <location>
        <begin position="1141"/>
        <end position="1238"/>
    </location>
</feature>
<feature type="domain" description="Outer membrane channel protein CpnT-like N-terminal" evidence="3">
    <location>
        <begin position="43"/>
        <end position="150"/>
    </location>
</feature>
<keyword evidence="2" id="KW-0472">Membrane</keyword>
<feature type="region of interest" description="Disordered" evidence="1">
    <location>
        <begin position="2324"/>
        <end position="2345"/>
    </location>
</feature>
<feature type="region of interest" description="Disordered" evidence="1">
    <location>
        <begin position="2398"/>
        <end position="2442"/>
    </location>
</feature>
<feature type="compositionally biased region" description="Basic and acidic residues" evidence="1">
    <location>
        <begin position="890"/>
        <end position="900"/>
    </location>
</feature>
<reference evidence="4" key="1">
    <citation type="submission" date="2024-01" db="EMBL/GenBank/DDBJ databases">
        <title>The genome sequence of Micromonospora mangrovi CCTCC AA 2012012.</title>
        <authorList>
            <person name="Gao J."/>
        </authorList>
    </citation>
    <scope>NUCLEOTIDE SEQUENCE</scope>
    <source>
        <strain evidence="4">CCTCC AA 2012012</strain>
    </source>
</reference>
<keyword evidence="2" id="KW-0812">Transmembrane</keyword>
<feature type="region of interest" description="Disordered" evidence="1">
    <location>
        <begin position="1400"/>
        <end position="1489"/>
    </location>
</feature>
<name>A0AAU8H921_9ACTN</name>
<feature type="compositionally biased region" description="Pro residues" evidence="1">
    <location>
        <begin position="1409"/>
        <end position="1427"/>
    </location>
</feature>
<feature type="compositionally biased region" description="Basic and acidic residues" evidence="1">
    <location>
        <begin position="1214"/>
        <end position="1238"/>
    </location>
</feature>
<feature type="compositionally biased region" description="Basic and acidic residues" evidence="1">
    <location>
        <begin position="837"/>
        <end position="858"/>
    </location>
</feature>
<feature type="region of interest" description="Disordered" evidence="1">
    <location>
        <begin position="535"/>
        <end position="932"/>
    </location>
</feature>
<feature type="compositionally biased region" description="Gly residues" evidence="1">
    <location>
        <begin position="564"/>
        <end position="583"/>
    </location>
</feature>
<feature type="compositionally biased region" description="Pro residues" evidence="1">
    <location>
        <begin position="1806"/>
        <end position="1816"/>
    </location>
</feature>
<feature type="compositionally biased region" description="Gly residues" evidence="1">
    <location>
        <begin position="644"/>
        <end position="655"/>
    </location>
</feature>
<dbReference type="EMBL" id="CP159342">
    <property type="protein sequence ID" value="XCH71708.1"/>
    <property type="molecule type" value="Genomic_DNA"/>
</dbReference>
<evidence type="ECO:0000256" key="1">
    <source>
        <dbReference type="SAM" id="MobiDB-lite"/>
    </source>
</evidence>
<feature type="compositionally biased region" description="Pro residues" evidence="1">
    <location>
        <begin position="1885"/>
        <end position="1897"/>
    </location>
</feature>
<feature type="compositionally biased region" description="Basic and acidic residues" evidence="1">
    <location>
        <begin position="716"/>
        <end position="768"/>
    </location>
</feature>